<name>A0A7I9WVU9_9MYCO</name>
<dbReference type="Proteomes" id="UP000465241">
    <property type="component" value="Unassembled WGS sequence"/>
</dbReference>
<keyword evidence="2" id="KW-1185">Reference proteome</keyword>
<dbReference type="AlphaFoldDB" id="A0A7I9WVU9"/>
<evidence type="ECO:0000313" key="2">
    <source>
        <dbReference type="Proteomes" id="UP000465241"/>
    </source>
</evidence>
<sequence>MMDEAVDHCCGDDAVTEDFTPPAEWFFGGHDEAGAFEREGTSWKDRLAALGSKRI</sequence>
<organism evidence="1 2">
    <name type="scientific">Mycolicibacterium murale</name>
    <dbReference type="NCBI Taxonomy" id="182220"/>
    <lineage>
        <taxon>Bacteria</taxon>
        <taxon>Bacillati</taxon>
        <taxon>Actinomycetota</taxon>
        <taxon>Actinomycetes</taxon>
        <taxon>Mycobacteriales</taxon>
        <taxon>Mycobacteriaceae</taxon>
        <taxon>Mycolicibacterium</taxon>
    </lineage>
</organism>
<evidence type="ECO:0000313" key="1">
    <source>
        <dbReference type="EMBL" id="GFG61406.1"/>
    </source>
</evidence>
<comment type="caution">
    <text evidence="1">The sequence shown here is derived from an EMBL/GenBank/DDBJ whole genome shotgun (WGS) entry which is preliminary data.</text>
</comment>
<dbReference type="EMBL" id="BLKT01000003">
    <property type="protein sequence ID" value="GFG61406.1"/>
    <property type="molecule type" value="Genomic_DNA"/>
</dbReference>
<protein>
    <submittedName>
        <fullName evidence="1">Uncharacterized protein</fullName>
    </submittedName>
</protein>
<proteinExistence type="predicted"/>
<reference evidence="1 2" key="1">
    <citation type="journal article" date="2019" name="Emerg. Microbes Infect.">
        <title>Comprehensive subspecies identification of 175 nontuberculous mycobacteria species based on 7547 genomic profiles.</title>
        <authorList>
            <person name="Matsumoto Y."/>
            <person name="Kinjo T."/>
            <person name="Motooka D."/>
            <person name="Nabeya D."/>
            <person name="Jung N."/>
            <person name="Uechi K."/>
            <person name="Horii T."/>
            <person name="Iida T."/>
            <person name="Fujita J."/>
            <person name="Nakamura S."/>
        </authorList>
    </citation>
    <scope>NUCLEOTIDE SEQUENCE [LARGE SCALE GENOMIC DNA]</scope>
    <source>
        <strain evidence="1 2">JCM 13392</strain>
    </source>
</reference>
<accession>A0A7I9WVU9</accession>
<gene>
    <name evidence="1" type="ORF">MMUR_55420</name>
</gene>